<dbReference type="CDD" id="cd09019">
    <property type="entry name" value="galactose_mutarotase_like"/>
    <property type="match status" value="1"/>
</dbReference>
<sequence>MSLSYKQHPLLKLTQQKLYKMVCVVEDELGTVQDPLTGKALKVRRFTMTNCHQLSVSVITRGATVTSIKFPDKRGQIDDVCLGFDDVQGYVSNRKSYMGAILGRVANRISNGKFEMACSEVCVSKNLSNKHQLHGGFVGLDSVVWEVCKVRSNGLDLTHCNPSGHEGYPGELTVIVSFTLDDSNSFRICIEAESTDCTPVNISNNIHFNLAGHAAGKESLYEHSVLIKADKVVDTDNDQIPTGMLMPVKNTPYDVRKFTNLGKSIKKFRNCPITGFDKSFCVDVRPGNPETIAKIVHPYSGRWLEVITNQPTVVFYTANNLPNMDATEYPVIGKDGAIYEKHGAFSFQTQQYPDAMNHKTFPDVILKPCDKYYHEVTFKFGACKNCLKK</sequence>
<dbReference type="GO" id="GO:0033499">
    <property type="term" value="P:galactose catabolic process via UDP-galactose, Leloir pathway"/>
    <property type="evidence" value="ECO:0007669"/>
    <property type="project" value="TreeGrafter"/>
</dbReference>
<protein>
    <recommendedName>
        <fullName evidence="8">Aldose 1-epimerase</fullName>
        <ecNumber evidence="8">5.1.3.3</ecNumber>
    </recommendedName>
</protein>
<evidence type="ECO:0000256" key="9">
    <source>
        <dbReference type="PIRSR" id="PIRSR005096-2"/>
    </source>
</evidence>
<comment type="pathway">
    <text evidence="2">Carbohydrate metabolism; galactose metabolism.</text>
</comment>
<proteinExistence type="inferred from homology"/>
<reference evidence="11" key="1">
    <citation type="submission" date="2020-05" db="UniProtKB">
        <authorList>
            <consortium name="EnsemblMetazoa"/>
        </authorList>
    </citation>
    <scope>IDENTIFICATION</scope>
    <source>
        <strain evidence="11">TTRI</strain>
    </source>
</reference>
<dbReference type="EnsemblMetazoa" id="GAUT008983-RA">
    <property type="protein sequence ID" value="GAUT008983-PA"/>
    <property type="gene ID" value="GAUT008983"/>
</dbReference>
<dbReference type="AlphaFoldDB" id="A0A1A9UM45"/>
<dbReference type="PANTHER" id="PTHR10091:SF0">
    <property type="entry name" value="GALACTOSE MUTAROTASE"/>
    <property type="match status" value="1"/>
</dbReference>
<dbReference type="InterPro" id="IPR008183">
    <property type="entry name" value="Aldose_1/G6P_1-epimerase"/>
</dbReference>
<dbReference type="PANTHER" id="PTHR10091">
    <property type="entry name" value="ALDOSE-1-EPIMERASE"/>
    <property type="match status" value="1"/>
</dbReference>
<dbReference type="GO" id="GO:0004034">
    <property type="term" value="F:aldose 1-epimerase activity"/>
    <property type="evidence" value="ECO:0007669"/>
    <property type="project" value="UniProtKB-EC"/>
</dbReference>
<dbReference type="Proteomes" id="UP000078200">
    <property type="component" value="Unassembled WGS sequence"/>
</dbReference>
<evidence type="ECO:0000256" key="10">
    <source>
        <dbReference type="PIRSR" id="PIRSR005096-3"/>
    </source>
</evidence>
<comment type="catalytic activity">
    <reaction evidence="8">
        <text>alpha-D-glucose = beta-D-glucose</text>
        <dbReference type="Rhea" id="RHEA:10264"/>
        <dbReference type="ChEBI" id="CHEBI:15903"/>
        <dbReference type="ChEBI" id="CHEBI:17925"/>
        <dbReference type="EC" id="5.1.3.3"/>
    </reaction>
</comment>
<feature type="binding site" evidence="10">
    <location>
        <begin position="107"/>
        <end position="108"/>
    </location>
    <ligand>
        <name>beta-D-galactose</name>
        <dbReference type="ChEBI" id="CHEBI:27667"/>
    </ligand>
</feature>
<dbReference type="UniPathway" id="UPA00242"/>
<dbReference type="EC" id="5.1.3.3" evidence="8"/>
<evidence type="ECO:0000256" key="3">
    <source>
        <dbReference type="ARBA" id="ARBA00005028"/>
    </source>
</evidence>
<comment type="function">
    <text evidence="7">Mutarotase that catalyzes the interconversion of beta-D-galactose and alpha-D-galactose during galactose metabolism. Beta-D-galactose is metabolized in the liver into glucose 1-phosphate, the primary metabolic fuel, by the action of four enzymes that constitute the Leloir pathway: GALM, GALK1 (galactokinase), GALT (galactose-1-phosphate uridylyltransferase) and GALE (UDP-galactose-4'-epimerase). Involved in the maintenance of the equilibrium between the beta- and alpha-anomers of galactose, therefore ensuring a sufficient supply of the alpha-anomer for GALK1. Also active on D-glucose although shows a preference for galactose over glucose.</text>
</comment>
<evidence type="ECO:0000256" key="7">
    <source>
        <dbReference type="ARBA" id="ARBA00045743"/>
    </source>
</evidence>
<evidence type="ECO:0000313" key="12">
    <source>
        <dbReference type="Proteomes" id="UP000078200"/>
    </source>
</evidence>
<dbReference type="GO" id="GO:0030246">
    <property type="term" value="F:carbohydrate binding"/>
    <property type="evidence" value="ECO:0007669"/>
    <property type="project" value="InterPro"/>
</dbReference>
<dbReference type="SUPFAM" id="SSF74650">
    <property type="entry name" value="Galactose mutarotase-like"/>
    <property type="match status" value="1"/>
</dbReference>
<accession>A0A1A9UM45</accession>
<name>A0A1A9UM45_GLOAU</name>
<comment type="catalytic activity">
    <reaction evidence="1">
        <text>alpha-D-galactose = beta-D-galactose</text>
        <dbReference type="Rhea" id="RHEA:28675"/>
        <dbReference type="ChEBI" id="CHEBI:27667"/>
        <dbReference type="ChEBI" id="CHEBI:28061"/>
        <dbReference type="EC" id="5.1.3.3"/>
    </reaction>
    <physiologicalReaction direction="right-to-left" evidence="1">
        <dbReference type="Rhea" id="RHEA:28677"/>
    </physiologicalReaction>
</comment>
<keyword evidence="6 8" id="KW-0119">Carbohydrate metabolism</keyword>
<dbReference type="PIRSF" id="PIRSF005096">
    <property type="entry name" value="GALM"/>
    <property type="match status" value="1"/>
</dbReference>
<comment type="similarity">
    <text evidence="4 8">Belongs to the aldose epimerase family.</text>
</comment>
<evidence type="ECO:0000256" key="1">
    <source>
        <dbReference type="ARBA" id="ARBA00001712"/>
    </source>
</evidence>
<evidence type="ECO:0000256" key="4">
    <source>
        <dbReference type="ARBA" id="ARBA00006206"/>
    </source>
</evidence>
<comment type="pathway">
    <text evidence="3 8">Carbohydrate metabolism; hexose metabolism.</text>
</comment>
<dbReference type="Gene3D" id="2.70.98.10">
    <property type="match status" value="1"/>
</dbReference>
<dbReference type="InterPro" id="IPR015443">
    <property type="entry name" value="Aldose_1-epimerase"/>
</dbReference>
<dbReference type="InterPro" id="IPR014718">
    <property type="entry name" value="GH-type_carb-bd"/>
</dbReference>
<dbReference type="UniPathway" id="UPA00214"/>
<evidence type="ECO:0000256" key="5">
    <source>
        <dbReference type="ARBA" id="ARBA00023235"/>
    </source>
</evidence>
<evidence type="ECO:0000256" key="6">
    <source>
        <dbReference type="ARBA" id="ARBA00023277"/>
    </source>
</evidence>
<dbReference type="Pfam" id="PF01263">
    <property type="entry name" value="Aldose_epim"/>
    <property type="match status" value="1"/>
</dbReference>
<dbReference type="InterPro" id="IPR011013">
    <property type="entry name" value="Gal_mutarotase_sf_dom"/>
</dbReference>
<evidence type="ECO:0000256" key="2">
    <source>
        <dbReference type="ARBA" id="ARBA00004947"/>
    </source>
</evidence>
<dbReference type="InterPro" id="IPR047215">
    <property type="entry name" value="Galactose_mutarotase-like"/>
</dbReference>
<evidence type="ECO:0000256" key="8">
    <source>
        <dbReference type="PIRNR" id="PIRNR005096"/>
    </source>
</evidence>
<keyword evidence="5 8" id="KW-0413">Isomerase</keyword>
<feature type="binding site" evidence="9">
    <location>
        <position position="277"/>
    </location>
    <ligand>
        <name>beta-D-galactose</name>
        <dbReference type="ChEBI" id="CHEBI:27667"/>
    </ligand>
</feature>
<keyword evidence="12" id="KW-1185">Reference proteome</keyword>
<dbReference type="GO" id="GO:0006006">
    <property type="term" value="P:glucose metabolic process"/>
    <property type="evidence" value="ECO:0007669"/>
    <property type="project" value="TreeGrafter"/>
</dbReference>
<dbReference type="VEuPathDB" id="VectorBase:GAUT008983"/>
<organism evidence="11 12">
    <name type="scientific">Glossina austeni</name>
    <name type="common">Savannah tsetse fly</name>
    <dbReference type="NCBI Taxonomy" id="7395"/>
    <lineage>
        <taxon>Eukaryota</taxon>
        <taxon>Metazoa</taxon>
        <taxon>Ecdysozoa</taxon>
        <taxon>Arthropoda</taxon>
        <taxon>Hexapoda</taxon>
        <taxon>Insecta</taxon>
        <taxon>Pterygota</taxon>
        <taxon>Neoptera</taxon>
        <taxon>Endopterygota</taxon>
        <taxon>Diptera</taxon>
        <taxon>Brachycera</taxon>
        <taxon>Muscomorpha</taxon>
        <taxon>Hippoboscoidea</taxon>
        <taxon>Glossinidae</taxon>
        <taxon>Glossina</taxon>
    </lineage>
</organism>
<evidence type="ECO:0000313" key="11">
    <source>
        <dbReference type="EnsemblMetazoa" id="GAUT008983-PA"/>
    </source>
</evidence>
<dbReference type="STRING" id="7395.A0A1A9UM45"/>